<dbReference type="Proteomes" id="UP000035963">
    <property type="component" value="Unassembled WGS sequence"/>
</dbReference>
<dbReference type="InterPro" id="IPR051311">
    <property type="entry name" value="DedA_domain"/>
</dbReference>
<dbReference type="PANTHER" id="PTHR42709:SF6">
    <property type="entry name" value="UNDECAPRENYL PHOSPHATE TRANSPORTER A"/>
    <property type="match status" value="1"/>
</dbReference>
<accession>A0A0J1CSW9</accession>
<gene>
    <name evidence="8" type="ORF">EOS_25865</name>
</gene>
<evidence type="ECO:0000256" key="4">
    <source>
        <dbReference type="ARBA" id="ARBA00022989"/>
    </source>
</evidence>
<name>A0A0J1CSW9_9BURK</name>
<evidence type="ECO:0000256" key="6">
    <source>
        <dbReference type="SAM" id="Phobius"/>
    </source>
</evidence>
<keyword evidence="3 6" id="KW-0812">Transmembrane</keyword>
<keyword evidence="4 6" id="KW-1133">Transmembrane helix</keyword>
<keyword evidence="2" id="KW-1003">Cell membrane</keyword>
<dbReference type="SUPFAM" id="SSF52821">
    <property type="entry name" value="Rhodanese/Cell cycle control phosphatase"/>
    <property type="match status" value="1"/>
</dbReference>
<dbReference type="PANTHER" id="PTHR42709">
    <property type="entry name" value="ALKALINE PHOSPHATASE LIKE PROTEIN"/>
    <property type="match status" value="1"/>
</dbReference>
<evidence type="ECO:0000313" key="8">
    <source>
        <dbReference type="EMBL" id="KLU23386.1"/>
    </source>
</evidence>
<feature type="transmembrane region" description="Helical" evidence="6">
    <location>
        <begin position="130"/>
        <end position="152"/>
    </location>
</feature>
<dbReference type="EMBL" id="AEJF01000152">
    <property type="protein sequence ID" value="KLU23386.1"/>
    <property type="molecule type" value="Genomic_DNA"/>
</dbReference>
<dbReference type="PROSITE" id="PS50206">
    <property type="entry name" value="RHODANESE_3"/>
    <property type="match status" value="1"/>
</dbReference>
<evidence type="ECO:0000259" key="7">
    <source>
        <dbReference type="PROSITE" id="PS50206"/>
    </source>
</evidence>
<proteinExistence type="predicted"/>
<keyword evidence="9" id="KW-1185">Reference proteome</keyword>
<dbReference type="Gene3D" id="3.40.250.10">
    <property type="entry name" value="Rhodanese-like domain"/>
    <property type="match status" value="1"/>
</dbReference>
<dbReference type="AlphaFoldDB" id="A0A0J1CSW9"/>
<feature type="transmembrane region" description="Helical" evidence="6">
    <location>
        <begin position="56"/>
        <end position="76"/>
    </location>
</feature>
<protein>
    <recommendedName>
        <fullName evidence="7">Rhodanese domain-containing protein</fullName>
    </recommendedName>
</protein>
<organism evidence="8 9">
    <name type="scientific">Caballeronia mineralivorans PML1(12)</name>
    <dbReference type="NCBI Taxonomy" id="908627"/>
    <lineage>
        <taxon>Bacteria</taxon>
        <taxon>Pseudomonadati</taxon>
        <taxon>Pseudomonadota</taxon>
        <taxon>Betaproteobacteria</taxon>
        <taxon>Burkholderiales</taxon>
        <taxon>Burkholderiaceae</taxon>
        <taxon>Caballeronia</taxon>
    </lineage>
</organism>
<evidence type="ECO:0000256" key="2">
    <source>
        <dbReference type="ARBA" id="ARBA00022475"/>
    </source>
</evidence>
<dbReference type="PATRIC" id="fig|908627.4.peg.5766"/>
<evidence type="ECO:0000313" key="9">
    <source>
        <dbReference type="Proteomes" id="UP000035963"/>
    </source>
</evidence>
<evidence type="ECO:0000256" key="3">
    <source>
        <dbReference type="ARBA" id="ARBA00022692"/>
    </source>
</evidence>
<comment type="caution">
    <text evidence="8">The sequence shown here is derived from an EMBL/GenBank/DDBJ whole genome shotgun (WGS) entry which is preliminary data.</text>
</comment>
<dbReference type="InterPro" id="IPR001763">
    <property type="entry name" value="Rhodanese-like_dom"/>
</dbReference>
<dbReference type="InterPro" id="IPR032816">
    <property type="entry name" value="VTT_dom"/>
</dbReference>
<feature type="transmembrane region" description="Helical" evidence="6">
    <location>
        <begin position="172"/>
        <end position="194"/>
    </location>
</feature>
<dbReference type="SMART" id="SM00450">
    <property type="entry name" value="RHOD"/>
    <property type="match status" value="1"/>
</dbReference>
<dbReference type="InterPro" id="IPR036873">
    <property type="entry name" value="Rhodanese-like_dom_sf"/>
</dbReference>
<dbReference type="GO" id="GO:0005886">
    <property type="term" value="C:plasma membrane"/>
    <property type="evidence" value="ECO:0007669"/>
    <property type="project" value="UniProtKB-SubCell"/>
</dbReference>
<dbReference type="Pfam" id="PF00581">
    <property type="entry name" value="Rhodanese"/>
    <property type="match status" value="1"/>
</dbReference>
<comment type="subcellular location">
    <subcellularLocation>
        <location evidence="1">Cell membrane</location>
        <topology evidence="1">Multi-pass membrane protein</topology>
    </subcellularLocation>
</comment>
<dbReference type="RefSeq" id="WP_047895020.1">
    <property type="nucleotide sequence ID" value="NZ_AEJF01000152.1"/>
</dbReference>
<dbReference type="OrthoDB" id="21108at2"/>
<feature type="domain" description="Rhodanese" evidence="7">
    <location>
        <begin position="218"/>
        <end position="309"/>
    </location>
</feature>
<dbReference type="Pfam" id="PF09335">
    <property type="entry name" value="VTT_dom"/>
    <property type="match status" value="1"/>
</dbReference>
<reference evidence="8 9" key="1">
    <citation type="journal article" date="2015" name="Genome Announc.">
        <title>Draft Genome Sequence of Burkholderia sp. Strain PML1(12), an Ectomycorrhizosphere-Inhabiting Bacterium with Effective Mineral-Weathering Ability.</title>
        <authorList>
            <person name="Uroz S."/>
            <person name="Oger P."/>
        </authorList>
    </citation>
    <scope>NUCLEOTIDE SEQUENCE [LARGE SCALE GENOMIC DNA]</scope>
    <source>
        <strain evidence="9">PML1(12)</strain>
    </source>
</reference>
<feature type="transmembrane region" description="Helical" evidence="6">
    <location>
        <begin position="30"/>
        <end position="50"/>
    </location>
</feature>
<keyword evidence="5 6" id="KW-0472">Membrane</keyword>
<sequence length="324" mass="35517">MIQIPPSAIANWGSVAVFANVLVTRLGAPLPAIPVLIFAGSAIAGGSLVFSHVLCAAVLAALIGDCVWFSAGRIYGRRLTHILGRMSLSLDASVRTTRALFERFGVPIVAVSKFVPGLALITPPLMGTTLIAPAVFVAWDALGTVTWASFWLLGGALFERQLALLLILLRPYGGSILDVLVMAAVFYLTYRYVLRWRFRKWLSRRIVSPERLDRMMRSSTPPLILDARTVSVRREESYRIPGALLLDLKSLGTMDANFSASNIVVYGMYPNDAAVRKARKQLLEKGVVNVRVLYGGLDEWVRRGYAVERLPPDLNAFTVSMAPS</sequence>
<evidence type="ECO:0000256" key="5">
    <source>
        <dbReference type="ARBA" id="ARBA00023136"/>
    </source>
</evidence>
<evidence type="ECO:0000256" key="1">
    <source>
        <dbReference type="ARBA" id="ARBA00004651"/>
    </source>
</evidence>